<sequence length="482" mass="54838">MNGRVINHRRSQTVSHKWCKEFGGYYILNRLTNIQEVLIANISNPSHPTFTSIAMEYTPPVLNLEHLIGCAASLHVGGAATHITTSAWYGDTTAPWTARSTRTANTNAISKNGSLYFVSTSHYTEGGMTLIRLGYKDAFRLILLGTITYYRVSSIYYPMWLSYLRTRQPIMKCLIHRHLGLVLHKRERRNLLILFILSLETVTSTEDIVMSCQQVVYAGNSLLTLVLNYMSITRIIWPCAFLLLIFSRFIAWSIGPDHTFAMSEDLFLLGAPVVWGYIPLKVTNQGMKLFEGYRWTGKYVRHYSNSIYNAYTNRQSCFDLYIQLFGLFTCISPITTIIIDMTWRSYTHHTSIIVYVLSLRHNSRSKRIADMNEVHMTLEYVLINSTEKLVPDIASQITRSKLPHTHYCESLNLAAEGLVCLVYGSIHVAGMINWGMAHPIQNDNGHIAVIEENSVRFRPDVTMETLARITSKPAYIGIPDLS</sequence>
<feature type="transmembrane region" description="Helical" evidence="1">
    <location>
        <begin position="320"/>
        <end position="339"/>
    </location>
</feature>
<dbReference type="OrthoDB" id="156765at2759"/>
<keyword evidence="1" id="KW-0472">Membrane</keyword>
<reference evidence="2 3" key="1">
    <citation type="journal article" date="2014" name="Genome Biol. Evol.">
        <title>The secreted proteins of Achlya hypogyna and Thraustotheca clavata identify the ancestral oomycete secretome and reveal gene acquisitions by horizontal gene transfer.</title>
        <authorList>
            <person name="Misner I."/>
            <person name="Blouin N."/>
            <person name="Leonard G."/>
            <person name="Richards T.A."/>
            <person name="Lane C.E."/>
        </authorList>
    </citation>
    <scope>NUCLEOTIDE SEQUENCE [LARGE SCALE GENOMIC DNA]</scope>
    <source>
        <strain evidence="2 3">ATCC 34112</strain>
    </source>
</reference>
<dbReference type="Proteomes" id="UP000243217">
    <property type="component" value="Unassembled WGS sequence"/>
</dbReference>
<feature type="transmembrane region" description="Helical" evidence="1">
    <location>
        <begin position="235"/>
        <end position="254"/>
    </location>
</feature>
<name>A0A1W0A441_9STRA</name>
<evidence type="ECO:0000313" key="2">
    <source>
        <dbReference type="EMBL" id="OQS04820.1"/>
    </source>
</evidence>
<protein>
    <submittedName>
        <fullName evidence="2">Uncharacterized protein</fullName>
    </submittedName>
</protein>
<dbReference type="AlphaFoldDB" id="A0A1W0A441"/>
<keyword evidence="1" id="KW-0812">Transmembrane</keyword>
<evidence type="ECO:0000313" key="3">
    <source>
        <dbReference type="Proteomes" id="UP000243217"/>
    </source>
</evidence>
<comment type="caution">
    <text evidence="2">The sequence shown here is derived from an EMBL/GenBank/DDBJ whole genome shotgun (WGS) entry which is preliminary data.</text>
</comment>
<feature type="transmembrane region" description="Helical" evidence="1">
    <location>
        <begin position="138"/>
        <end position="157"/>
    </location>
</feature>
<evidence type="ECO:0000256" key="1">
    <source>
        <dbReference type="SAM" id="Phobius"/>
    </source>
</evidence>
<dbReference type="EMBL" id="JNBS01000545">
    <property type="protein sequence ID" value="OQS04820.1"/>
    <property type="molecule type" value="Genomic_DNA"/>
</dbReference>
<keyword evidence="1" id="KW-1133">Transmembrane helix</keyword>
<keyword evidence="3" id="KW-1185">Reference proteome</keyword>
<accession>A0A1W0A441</accession>
<proteinExistence type="predicted"/>
<gene>
    <name evidence="2" type="ORF">THRCLA_02969</name>
</gene>
<organism evidence="2 3">
    <name type="scientific">Thraustotheca clavata</name>
    <dbReference type="NCBI Taxonomy" id="74557"/>
    <lineage>
        <taxon>Eukaryota</taxon>
        <taxon>Sar</taxon>
        <taxon>Stramenopiles</taxon>
        <taxon>Oomycota</taxon>
        <taxon>Saprolegniomycetes</taxon>
        <taxon>Saprolegniales</taxon>
        <taxon>Achlyaceae</taxon>
        <taxon>Thraustotheca</taxon>
    </lineage>
</organism>